<dbReference type="InterPro" id="IPR054594">
    <property type="entry name" value="Lon_lid"/>
</dbReference>
<dbReference type="CDD" id="cd19500">
    <property type="entry name" value="RecA-like_Lon"/>
    <property type="match status" value="1"/>
</dbReference>
<comment type="function">
    <text evidence="9">ATP-dependent serine protease that mediates the selective degradation of mutant and abnormal proteins as well as certain short-lived regulatory proteins. Required for cellular homeostasis and for survival from DNA damage and developmental changes induced by stress. Degrades polypeptides processively to yield small peptide fragments that are 5 to 10 amino acids long. Binds to DNA in a double-stranded, site-specific manner.</text>
</comment>
<feature type="domain" description="Lon proteolytic" evidence="15">
    <location>
        <begin position="591"/>
        <end position="772"/>
    </location>
</feature>
<evidence type="ECO:0000256" key="8">
    <source>
        <dbReference type="ARBA" id="ARBA00023016"/>
    </source>
</evidence>
<dbReference type="InterPro" id="IPR003111">
    <property type="entry name" value="Lon_prtase_N"/>
</dbReference>
<dbReference type="GO" id="GO:0005737">
    <property type="term" value="C:cytoplasm"/>
    <property type="evidence" value="ECO:0007669"/>
    <property type="project" value="UniProtKB-SubCell"/>
</dbReference>
<dbReference type="Pfam" id="PF22667">
    <property type="entry name" value="Lon_lid"/>
    <property type="match status" value="1"/>
</dbReference>
<dbReference type="SUPFAM" id="SSF88697">
    <property type="entry name" value="PUA domain-like"/>
    <property type="match status" value="1"/>
</dbReference>
<dbReference type="GO" id="GO:0005524">
    <property type="term" value="F:ATP binding"/>
    <property type="evidence" value="ECO:0007669"/>
    <property type="project" value="UniProtKB-UniRule"/>
</dbReference>
<dbReference type="Gene3D" id="3.30.230.10">
    <property type="match status" value="1"/>
</dbReference>
<dbReference type="Pfam" id="PF05362">
    <property type="entry name" value="Lon_C"/>
    <property type="match status" value="1"/>
</dbReference>
<organism evidence="17 18">
    <name type="scientific">Geothermobacter hydrogeniphilus</name>
    <dbReference type="NCBI Taxonomy" id="1969733"/>
    <lineage>
        <taxon>Bacteria</taxon>
        <taxon>Pseudomonadati</taxon>
        <taxon>Thermodesulfobacteriota</taxon>
        <taxon>Desulfuromonadia</taxon>
        <taxon>Desulfuromonadales</taxon>
        <taxon>Geothermobacteraceae</taxon>
        <taxon>Geothermobacter</taxon>
    </lineage>
</organism>
<evidence type="ECO:0000256" key="7">
    <source>
        <dbReference type="ARBA" id="ARBA00022840"/>
    </source>
</evidence>
<dbReference type="SUPFAM" id="SSF54211">
    <property type="entry name" value="Ribosomal protein S5 domain 2-like"/>
    <property type="match status" value="1"/>
</dbReference>
<dbReference type="GO" id="GO:0016887">
    <property type="term" value="F:ATP hydrolysis activity"/>
    <property type="evidence" value="ECO:0007669"/>
    <property type="project" value="UniProtKB-UniRule"/>
</dbReference>
<dbReference type="SMART" id="SM00382">
    <property type="entry name" value="AAA"/>
    <property type="match status" value="1"/>
</dbReference>
<name>A0A2K2HET9_9BACT</name>
<protein>
    <recommendedName>
        <fullName evidence="9 10">Lon protease</fullName>
        <ecNumber evidence="9 10">3.4.21.53</ecNumber>
    </recommendedName>
    <alternativeName>
        <fullName evidence="9">ATP-dependent protease La</fullName>
    </alternativeName>
</protein>
<evidence type="ECO:0000259" key="16">
    <source>
        <dbReference type="PROSITE" id="PS51787"/>
    </source>
</evidence>
<dbReference type="Proteomes" id="UP000236340">
    <property type="component" value="Unassembled WGS sequence"/>
</dbReference>
<evidence type="ECO:0000313" key="18">
    <source>
        <dbReference type="Proteomes" id="UP000236340"/>
    </source>
</evidence>
<evidence type="ECO:0000256" key="1">
    <source>
        <dbReference type="ARBA" id="ARBA00004496"/>
    </source>
</evidence>
<dbReference type="PROSITE" id="PS01046">
    <property type="entry name" value="LON_SER"/>
    <property type="match status" value="1"/>
</dbReference>
<dbReference type="PIRSF" id="PIRSF001174">
    <property type="entry name" value="Lon_proteas"/>
    <property type="match status" value="1"/>
</dbReference>
<dbReference type="Gene3D" id="1.20.58.1480">
    <property type="match status" value="1"/>
</dbReference>
<feature type="active site" evidence="9 11">
    <location>
        <position position="721"/>
    </location>
</feature>
<evidence type="ECO:0000256" key="9">
    <source>
        <dbReference type="HAMAP-Rule" id="MF_01973"/>
    </source>
</evidence>
<proteinExistence type="evidence at transcript level"/>
<gene>
    <name evidence="9 17" type="primary">lon</name>
    <name evidence="17" type="ORF">C2E25_00790</name>
</gene>
<keyword evidence="4 9" id="KW-0547">Nucleotide-binding</keyword>
<dbReference type="GO" id="GO:0043565">
    <property type="term" value="F:sequence-specific DNA binding"/>
    <property type="evidence" value="ECO:0007669"/>
    <property type="project" value="UniProtKB-UniRule"/>
</dbReference>
<dbReference type="GO" id="GO:0004176">
    <property type="term" value="F:ATP-dependent peptidase activity"/>
    <property type="evidence" value="ECO:0007669"/>
    <property type="project" value="UniProtKB-UniRule"/>
</dbReference>
<dbReference type="InterPro" id="IPR004815">
    <property type="entry name" value="Lon_bac/euk-typ"/>
</dbReference>
<dbReference type="GO" id="GO:0006515">
    <property type="term" value="P:protein quality control for misfolded or incompletely synthesized proteins"/>
    <property type="evidence" value="ECO:0007669"/>
    <property type="project" value="UniProtKB-UniRule"/>
</dbReference>
<dbReference type="FunFam" id="3.40.50.300:FF:000382">
    <property type="entry name" value="Lon protease homolog 2, peroxisomal"/>
    <property type="match status" value="1"/>
</dbReference>
<dbReference type="InterPro" id="IPR027065">
    <property type="entry name" value="Lon_Prtase"/>
</dbReference>
<keyword evidence="3 9" id="KW-0645">Protease</keyword>
<dbReference type="InterPro" id="IPR008268">
    <property type="entry name" value="Peptidase_S16_AS"/>
</dbReference>
<dbReference type="PROSITE" id="PS51786">
    <property type="entry name" value="LON_PROTEOLYTIC"/>
    <property type="match status" value="1"/>
</dbReference>
<dbReference type="OrthoDB" id="9803599at2"/>
<comment type="caution">
    <text evidence="17">The sequence shown here is derived from an EMBL/GenBank/DDBJ whole genome shotgun (WGS) entry which is preliminary data.</text>
</comment>
<dbReference type="Gene3D" id="1.10.8.60">
    <property type="match status" value="1"/>
</dbReference>
<accession>A0A2K2HET9</accession>
<dbReference type="Pfam" id="PF00004">
    <property type="entry name" value="AAA"/>
    <property type="match status" value="1"/>
</dbReference>
<dbReference type="EMBL" id="PPFX01000001">
    <property type="protein sequence ID" value="PNU21798.1"/>
    <property type="molecule type" value="Genomic_DNA"/>
</dbReference>
<dbReference type="InterPro" id="IPR027543">
    <property type="entry name" value="Lon_bac"/>
</dbReference>
<dbReference type="PRINTS" id="PR00830">
    <property type="entry name" value="ENDOLAPTASE"/>
</dbReference>
<evidence type="ECO:0000256" key="2">
    <source>
        <dbReference type="ARBA" id="ARBA00022490"/>
    </source>
</evidence>
<keyword evidence="2 9" id="KW-0963">Cytoplasm</keyword>
<dbReference type="Pfam" id="PF02190">
    <property type="entry name" value="LON_substr_bdg"/>
    <property type="match status" value="1"/>
</dbReference>
<evidence type="ECO:0000256" key="3">
    <source>
        <dbReference type="ARBA" id="ARBA00022670"/>
    </source>
</evidence>
<sequence>MHIPQQLPLLPVRDVVIFPYMIIPLFVGREKSIAAVEQALSQDRIIFLASQKDLVDEDPAPENIYSFGTAAMIMRMLKLPDGRIKILVQGLARARIEAVLADMPCYEVRIELLDDPPLTVGALEVEALMRTVRDQLAQLVNLGKALQPEVMVALENVEDPGSLADLVASNIGLRVPEAQVLFEAIDPFERLGLVKDTLAKELEVAAVQNRIQSQAKEEMTRSQREYFLREQLRAIQAELGEGDARAEEMAELREQLLEAKLPEEASKEAEKQLRRLEAMHPEAAEYSMLRTYLDWLVELPWSVTTRDNLNLKKARQVLDEDHFDLEKIKERILEYLAVRKLKKDMKGPVLCFVGPPGVGKTSLGKSIARALGRKFVRISLGGVRDEAEIRGHRRTYVGALPGRVMQSMKQAGSCNPVFMLDELDKVGGVDFRGDPSAALLELLDPEQNHAFSDHYINLPFDLSKVLFIATANILDPIPRALQDRLEVIELSGYTSEDKLAIARRYLVPRQREANGLKEKDLRISDKALLKLISEYTAEAGLRNLERQIGSICRKVARRFAEGKRKPVLVNEASVARLLGPPLFLAEEERREHEVGVATGLAWTEAGGEVLYVEVSVMKGKGDLALTGHLGEVMKESAHAALSYARANAEQLGIDPLRFEESDIHIHVPAGAIPKDGPSAGITMATALISALTGRPVSKDVAMTGELTLRGKVLPIGGLKDKALAAVRAHIDTLIIPYRNDKDLVDIPAPLRKKLRFIKVRSVAEVLDAALAEPAADDA</sequence>
<evidence type="ECO:0000259" key="15">
    <source>
        <dbReference type="PROSITE" id="PS51786"/>
    </source>
</evidence>
<dbReference type="InterPro" id="IPR003959">
    <property type="entry name" value="ATPase_AAA_core"/>
</dbReference>
<dbReference type="InterPro" id="IPR014721">
    <property type="entry name" value="Ribsml_uS5_D2-typ_fold_subgr"/>
</dbReference>
<comment type="subcellular location">
    <subcellularLocation>
        <location evidence="1 9 10">Cytoplasm</location>
    </subcellularLocation>
</comment>
<dbReference type="Gene3D" id="3.40.50.300">
    <property type="entry name" value="P-loop containing nucleotide triphosphate hydrolases"/>
    <property type="match status" value="1"/>
</dbReference>
<dbReference type="PANTHER" id="PTHR10046">
    <property type="entry name" value="ATP DEPENDENT LON PROTEASE FAMILY MEMBER"/>
    <property type="match status" value="1"/>
</dbReference>
<dbReference type="GO" id="GO:0034605">
    <property type="term" value="P:cellular response to heat"/>
    <property type="evidence" value="ECO:0007669"/>
    <property type="project" value="UniProtKB-UniRule"/>
</dbReference>
<dbReference type="AlphaFoldDB" id="A0A2K2HET9"/>
<evidence type="ECO:0000256" key="4">
    <source>
        <dbReference type="ARBA" id="ARBA00022741"/>
    </source>
</evidence>
<keyword evidence="5 9" id="KW-0378">Hydrolase</keyword>
<dbReference type="InterPro" id="IPR003593">
    <property type="entry name" value="AAA+_ATPase"/>
</dbReference>
<dbReference type="FunFam" id="1.20.5.5270:FF:000002">
    <property type="entry name" value="Lon protease homolog"/>
    <property type="match status" value="1"/>
</dbReference>
<feature type="binding site" evidence="9 12">
    <location>
        <begin position="354"/>
        <end position="361"/>
    </location>
    <ligand>
        <name>ATP</name>
        <dbReference type="ChEBI" id="CHEBI:30616"/>
    </ligand>
</feature>
<dbReference type="Gene3D" id="1.20.5.5270">
    <property type="match status" value="1"/>
</dbReference>
<dbReference type="InterPro" id="IPR020568">
    <property type="entry name" value="Ribosomal_Su5_D2-typ_SF"/>
</dbReference>
<evidence type="ECO:0000256" key="11">
    <source>
        <dbReference type="PIRSR" id="PIRSR001174-1"/>
    </source>
</evidence>
<dbReference type="InterPro" id="IPR008269">
    <property type="entry name" value="Lon_proteolytic"/>
</dbReference>
<comment type="catalytic activity">
    <reaction evidence="9 10 13">
        <text>Hydrolysis of proteins in presence of ATP.</text>
        <dbReference type="EC" id="3.4.21.53"/>
    </reaction>
</comment>
<dbReference type="RefSeq" id="WP_103113912.1">
    <property type="nucleotide sequence ID" value="NZ_PPFX01000001.1"/>
</dbReference>
<dbReference type="NCBIfam" id="TIGR00763">
    <property type="entry name" value="lon"/>
    <property type="match status" value="1"/>
</dbReference>
<keyword evidence="8 9" id="KW-0346">Stress response</keyword>
<dbReference type="InterPro" id="IPR027417">
    <property type="entry name" value="P-loop_NTPase"/>
</dbReference>
<comment type="induction">
    <text evidence="9">By heat shock.</text>
</comment>
<evidence type="ECO:0000256" key="5">
    <source>
        <dbReference type="ARBA" id="ARBA00022801"/>
    </source>
</evidence>
<keyword evidence="7 9" id="KW-0067">ATP-binding</keyword>
<dbReference type="SMART" id="SM00464">
    <property type="entry name" value="LON"/>
    <property type="match status" value="1"/>
</dbReference>
<comment type="subunit">
    <text evidence="9 10">Homohexamer. Organized in a ring with a central cavity.</text>
</comment>
<dbReference type="SUPFAM" id="SSF52540">
    <property type="entry name" value="P-loop containing nucleoside triphosphate hydrolases"/>
    <property type="match status" value="1"/>
</dbReference>
<evidence type="ECO:0000256" key="13">
    <source>
        <dbReference type="PROSITE-ProRule" id="PRU01122"/>
    </source>
</evidence>
<dbReference type="EC" id="3.4.21.53" evidence="9 10"/>
<comment type="similarity">
    <text evidence="9 10 13 14">Belongs to the peptidase S16 family.</text>
</comment>
<evidence type="ECO:0000313" key="17">
    <source>
        <dbReference type="EMBL" id="PNU21798.1"/>
    </source>
</evidence>
<dbReference type="InterPro" id="IPR015947">
    <property type="entry name" value="PUA-like_sf"/>
</dbReference>
<dbReference type="GO" id="GO:0004252">
    <property type="term" value="F:serine-type endopeptidase activity"/>
    <property type="evidence" value="ECO:0007669"/>
    <property type="project" value="UniProtKB-UniRule"/>
</dbReference>
<evidence type="ECO:0000256" key="14">
    <source>
        <dbReference type="RuleBase" id="RU000591"/>
    </source>
</evidence>
<dbReference type="InterPro" id="IPR046336">
    <property type="entry name" value="Lon_prtase_N_sf"/>
</dbReference>
<evidence type="ECO:0000256" key="10">
    <source>
        <dbReference type="PIRNR" id="PIRNR001174"/>
    </source>
</evidence>
<feature type="domain" description="Lon N-terminal" evidence="16">
    <location>
        <begin position="7"/>
        <end position="202"/>
    </location>
</feature>
<keyword evidence="6 9" id="KW-0720">Serine protease</keyword>
<feature type="active site" evidence="9 11">
    <location>
        <position position="678"/>
    </location>
</feature>
<dbReference type="Gene3D" id="2.30.130.40">
    <property type="entry name" value="LON domain-like"/>
    <property type="match status" value="1"/>
</dbReference>
<reference evidence="17 18" key="1">
    <citation type="journal article" date="2018" name="Genome Announc.">
        <title>Genome Sequence of Geothermobacter sp. HR-1 Iron Reducer from the Loihi Seamount.</title>
        <authorList>
            <person name="Smith H."/>
            <person name="Abuyen K."/>
            <person name="Tremblay J."/>
            <person name="Savalia P."/>
            <person name="Perez-Rodriguez I."/>
            <person name="Emerson D."/>
            <person name="Tully B."/>
            <person name="Amend J."/>
        </authorList>
    </citation>
    <scope>NUCLEOTIDE SEQUENCE [LARGE SCALE GENOMIC DNA]</scope>
    <source>
        <strain evidence="17 18">HR-1</strain>
    </source>
</reference>
<dbReference type="HAMAP" id="MF_01973">
    <property type="entry name" value="lon_bact"/>
    <property type="match status" value="1"/>
</dbReference>
<evidence type="ECO:0000256" key="12">
    <source>
        <dbReference type="PIRSR" id="PIRSR001174-2"/>
    </source>
</evidence>
<dbReference type="PROSITE" id="PS51787">
    <property type="entry name" value="LON_N"/>
    <property type="match status" value="1"/>
</dbReference>
<evidence type="ECO:0000256" key="6">
    <source>
        <dbReference type="ARBA" id="ARBA00022825"/>
    </source>
</evidence>